<evidence type="ECO:0000256" key="1">
    <source>
        <dbReference type="SAM" id="Phobius"/>
    </source>
</evidence>
<organism evidence="2 3">
    <name type="scientific">Sphingomonas aracearum</name>
    <dbReference type="NCBI Taxonomy" id="2283317"/>
    <lineage>
        <taxon>Bacteria</taxon>
        <taxon>Pseudomonadati</taxon>
        <taxon>Pseudomonadota</taxon>
        <taxon>Alphaproteobacteria</taxon>
        <taxon>Sphingomonadales</taxon>
        <taxon>Sphingomonadaceae</taxon>
        <taxon>Sphingomonas</taxon>
    </lineage>
</organism>
<feature type="transmembrane region" description="Helical" evidence="1">
    <location>
        <begin position="20"/>
        <end position="39"/>
    </location>
</feature>
<keyword evidence="1" id="KW-1133">Transmembrane helix</keyword>
<dbReference type="AlphaFoldDB" id="A0A369VVM7"/>
<accession>A0A369VVM7</accession>
<evidence type="ECO:0008006" key="4">
    <source>
        <dbReference type="Google" id="ProtNLM"/>
    </source>
</evidence>
<gene>
    <name evidence="2" type="ORF">DVW87_10405</name>
</gene>
<name>A0A369VVM7_9SPHN</name>
<feature type="transmembrane region" description="Helical" evidence="1">
    <location>
        <begin position="79"/>
        <end position="98"/>
    </location>
</feature>
<sequence>MIARATGDAARWRRRGDNALRFLAAVPVGYGVSSLWAMALARVLPMERSEATVTGALVALLLCALAAMYAYAARSGWRALLTLLLCGGVAAAITWSSIATGGKA</sequence>
<keyword evidence="3" id="KW-1185">Reference proteome</keyword>
<evidence type="ECO:0000313" key="2">
    <source>
        <dbReference type="EMBL" id="RDE05627.1"/>
    </source>
</evidence>
<proteinExistence type="predicted"/>
<dbReference type="EMBL" id="QQNB01000002">
    <property type="protein sequence ID" value="RDE05627.1"/>
    <property type="molecule type" value="Genomic_DNA"/>
</dbReference>
<keyword evidence="1" id="KW-0472">Membrane</keyword>
<comment type="caution">
    <text evidence="2">The sequence shown here is derived from an EMBL/GenBank/DDBJ whole genome shotgun (WGS) entry which is preliminary data.</text>
</comment>
<evidence type="ECO:0000313" key="3">
    <source>
        <dbReference type="Proteomes" id="UP000253918"/>
    </source>
</evidence>
<dbReference type="Proteomes" id="UP000253918">
    <property type="component" value="Unassembled WGS sequence"/>
</dbReference>
<protein>
    <recommendedName>
        <fullName evidence="4">Iron transporter</fullName>
    </recommendedName>
</protein>
<reference evidence="2 3" key="1">
    <citation type="submission" date="2018-07" db="EMBL/GenBank/DDBJ databases">
        <title>a novel species of Sphingomonas isolated from the rhizosphere soil of Araceae plant.</title>
        <authorList>
            <person name="Zhiyong W."/>
            <person name="Qinglan Z."/>
            <person name="Zhiwei F."/>
            <person name="Ding X."/>
            <person name="Gejiao W."/>
            <person name="Shixue Z."/>
        </authorList>
    </citation>
    <scope>NUCLEOTIDE SEQUENCE [LARGE SCALE GENOMIC DNA]</scope>
    <source>
        <strain evidence="2 3">WZY 27</strain>
    </source>
</reference>
<keyword evidence="1" id="KW-0812">Transmembrane</keyword>
<feature type="transmembrane region" description="Helical" evidence="1">
    <location>
        <begin position="51"/>
        <end position="72"/>
    </location>
</feature>
<dbReference type="RefSeq" id="WP_114687696.1">
    <property type="nucleotide sequence ID" value="NZ_QQNB01000002.1"/>
</dbReference>
<dbReference type="OrthoDB" id="7573731at2"/>